<reference evidence="8" key="1">
    <citation type="journal article" date="2019" name="MBio">
        <title>Virus Genomes from Deep Sea Sediments Expand the Ocean Megavirome and Support Independent Origins of Viral Gigantism.</title>
        <authorList>
            <person name="Backstrom D."/>
            <person name="Yutin N."/>
            <person name="Jorgensen S.L."/>
            <person name="Dharamshi J."/>
            <person name="Homa F."/>
            <person name="Zaremba-Niedwiedzka K."/>
            <person name="Spang A."/>
            <person name="Wolf Y.I."/>
            <person name="Koonin E.V."/>
            <person name="Ettema T.J."/>
        </authorList>
    </citation>
    <scope>NUCLEOTIDE SEQUENCE</scope>
</reference>
<keyword evidence="6" id="KW-0680">Restriction system</keyword>
<evidence type="ECO:0000256" key="5">
    <source>
        <dbReference type="ARBA" id="ARBA00022691"/>
    </source>
</evidence>
<keyword evidence="3 8" id="KW-0489">Methyltransferase</keyword>
<accession>A0A4D5XFF9</accession>
<dbReference type="InterPro" id="IPR029063">
    <property type="entry name" value="SAM-dependent_MTases_sf"/>
</dbReference>
<keyword evidence="5" id="KW-0949">S-adenosyl-L-methionine</keyword>
<evidence type="ECO:0000256" key="4">
    <source>
        <dbReference type="ARBA" id="ARBA00022679"/>
    </source>
</evidence>
<comment type="similarity">
    <text evidence="1">Belongs to the N(4)/N(6)-methyltransferase family. N(4) subfamily.</text>
</comment>
<organism evidence="8">
    <name type="scientific">Pithovirus LCPAC102</name>
    <dbReference type="NCBI Taxonomy" id="2506587"/>
    <lineage>
        <taxon>Viruses</taxon>
        <taxon>Pithoviruses</taxon>
    </lineage>
</organism>
<name>A0A4D5XFF9_9VIRU</name>
<sequence>MNKNYNDYCSKYKMNDYPYISLLSEYKPEVIFEKLKQYIPIIIKSNTKYYITGFNEKNTKYLPPIYGVNKRNNNNQYVYVMSDKYMKIDIITDWFTETFRIRSKKKYNKYSIYDTWKNMEISKHFIDKLEYMNKDEIIKISQDIFHGPIKSVTTFRPTWIKGIYKILELKLLTNSTRIHVLDASMGWGDRLITTIAMNWDYTGYDPNINLESAYKKIIKLFGNESRHKYIIESFETQDIKEETYDIAFTSPPFYDLEIYDENPETNKGQSIVKYLTFEDWKVNFLIKSVKKMWNGIKPGGILSIHIRDYDKNNMVLSMLDTLDEYNNSIYLGVIGIKGGDIYTACWCWRKSVKK</sequence>
<evidence type="ECO:0000256" key="6">
    <source>
        <dbReference type="ARBA" id="ARBA00022747"/>
    </source>
</evidence>
<proteinExistence type="inferred from homology"/>
<evidence type="ECO:0000256" key="3">
    <source>
        <dbReference type="ARBA" id="ARBA00022603"/>
    </source>
</evidence>
<dbReference type="GO" id="GO:0015667">
    <property type="term" value="F:site-specific DNA-methyltransferase (cytosine-N4-specific) activity"/>
    <property type="evidence" value="ECO:0007669"/>
    <property type="project" value="UniProtKB-EC"/>
</dbReference>
<dbReference type="Gene3D" id="3.40.50.150">
    <property type="entry name" value="Vaccinia Virus protein VP39"/>
    <property type="match status" value="1"/>
</dbReference>
<dbReference type="EMBL" id="MK500473">
    <property type="protein sequence ID" value="QBK90283.1"/>
    <property type="molecule type" value="Genomic_DNA"/>
</dbReference>
<dbReference type="GO" id="GO:0003677">
    <property type="term" value="F:DNA binding"/>
    <property type="evidence" value="ECO:0007669"/>
    <property type="project" value="InterPro"/>
</dbReference>
<dbReference type="InterPro" id="IPR017985">
    <property type="entry name" value="MeTrfase_CN4_CS"/>
</dbReference>
<protein>
    <recommendedName>
        <fullName evidence="2">site-specific DNA-methyltransferase (cytosine-N(4)-specific)</fullName>
        <ecNumber evidence="2">2.1.1.113</ecNumber>
    </recommendedName>
</protein>
<evidence type="ECO:0000256" key="1">
    <source>
        <dbReference type="ARBA" id="ARBA00010203"/>
    </source>
</evidence>
<dbReference type="GO" id="GO:0009307">
    <property type="term" value="P:DNA restriction-modification system"/>
    <property type="evidence" value="ECO:0007669"/>
    <property type="project" value="UniProtKB-KW"/>
</dbReference>
<dbReference type="EC" id="2.1.1.113" evidence="2"/>
<keyword evidence="4 8" id="KW-0808">Transferase</keyword>
<dbReference type="SUPFAM" id="SSF53335">
    <property type="entry name" value="S-adenosyl-L-methionine-dependent methyltransferases"/>
    <property type="match status" value="1"/>
</dbReference>
<evidence type="ECO:0000313" key="8">
    <source>
        <dbReference type="EMBL" id="QBK90283.1"/>
    </source>
</evidence>
<comment type="catalytic activity">
    <reaction evidence="7">
        <text>a 2'-deoxycytidine in DNA + S-adenosyl-L-methionine = an N(4)-methyl-2'-deoxycytidine in DNA + S-adenosyl-L-homocysteine + H(+)</text>
        <dbReference type="Rhea" id="RHEA:16857"/>
        <dbReference type="Rhea" id="RHEA-COMP:11369"/>
        <dbReference type="Rhea" id="RHEA-COMP:13674"/>
        <dbReference type="ChEBI" id="CHEBI:15378"/>
        <dbReference type="ChEBI" id="CHEBI:57856"/>
        <dbReference type="ChEBI" id="CHEBI:59789"/>
        <dbReference type="ChEBI" id="CHEBI:85452"/>
        <dbReference type="ChEBI" id="CHEBI:137933"/>
        <dbReference type="EC" id="2.1.1.113"/>
    </reaction>
</comment>
<gene>
    <name evidence="8" type="ORF">LCPAC102_01960</name>
</gene>
<dbReference type="GO" id="GO:0032259">
    <property type="term" value="P:methylation"/>
    <property type="evidence" value="ECO:0007669"/>
    <property type="project" value="UniProtKB-KW"/>
</dbReference>
<evidence type="ECO:0000256" key="7">
    <source>
        <dbReference type="ARBA" id="ARBA00049120"/>
    </source>
</evidence>
<dbReference type="PROSITE" id="PS00093">
    <property type="entry name" value="N4_MTASE"/>
    <property type="match status" value="1"/>
</dbReference>
<evidence type="ECO:0000256" key="2">
    <source>
        <dbReference type="ARBA" id="ARBA00012185"/>
    </source>
</evidence>